<dbReference type="EMBL" id="NAJL01000041">
    <property type="protein sequence ID" value="TKA24751.1"/>
    <property type="molecule type" value="Genomic_DNA"/>
</dbReference>
<keyword evidence="3" id="KW-1185">Reference proteome</keyword>
<dbReference type="GO" id="GO:0005975">
    <property type="term" value="P:carbohydrate metabolic process"/>
    <property type="evidence" value="ECO:0007669"/>
    <property type="project" value="InterPro"/>
</dbReference>
<sequence>MIHPSQVTSQHSQRFIDTMGKKRVLVGYGIDVDAVANWINTCDGSKQNPTNVSRGIYGATVGIDRLLNLYSKYNIKATFFTPAHSIESFPTQLAKVRDAGHEIGLHGYTHEYVSQLSAKDQQTVLDRSIDVLSRFCGGKRPLGYTAPSWSTSKELIPQLEAAGIVYDHSFMHHDLQPYFAPDNSQSWVETNMAESAEAWMTPMSALKPSKVVEIPANWHLDDWPPLQPIPGRAGAQGFVDAHVVEKLWMEQFDFAYREYETFIFPMSIHPQVSGKPQVILMHERIIEYISGHEGVEWMTLGDIAKEFLEGRMPGVEVQGGVDL</sequence>
<evidence type="ECO:0000313" key="2">
    <source>
        <dbReference type="EMBL" id="TKA24751.1"/>
    </source>
</evidence>
<comment type="caution">
    <text evidence="2">The sequence shown here is derived from an EMBL/GenBank/DDBJ whole genome shotgun (WGS) entry which is preliminary data.</text>
</comment>
<dbReference type="Pfam" id="PF01522">
    <property type="entry name" value="Polysacc_deac_1"/>
    <property type="match status" value="1"/>
</dbReference>
<dbReference type="SUPFAM" id="SSF88713">
    <property type="entry name" value="Glycoside hydrolase/deacetylase"/>
    <property type="match status" value="1"/>
</dbReference>
<dbReference type="PROSITE" id="PS51677">
    <property type="entry name" value="NODB"/>
    <property type="match status" value="1"/>
</dbReference>
<reference evidence="2 3" key="1">
    <citation type="submission" date="2017-03" db="EMBL/GenBank/DDBJ databases">
        <title>Genomes of endolithic fungi from Antarctica.</title>
        <authorList>
            <person name="Coleine C."/>
            <person name="Masonjones S."/>
            <person name="Stajich J.E."/>
        </authorList>
    </citation>
    <scope>NUCLEOTIDE SEQUENCE [LARGE SCALE GENOMIC DNA]</scope>
    <source>
        <strain evidence="2 3">CCFEE 6315</strain>
    </source>
</reference>
<dbReference type="InterPro" id="IPR002509">
    <property type="entry name" value="NODB_dom"/>
</dbReference>
<name>A0A4U0TRG7_9PEZI</name>
<dbReference type="Gene3D" id="3.20.20.370">
    <property type="entry name" value="Glycoside hydrolase/deacetylase"/>
    <property type="match status" value="1"/>
</dbReference>
<feature type="domain" description="NodB homology" evidence="1">
    <location>
        <begin position="49"/>
        <end position="323"/>
    </location>
</feature>
<gene>
    <name evidence="2" type="ORF">B0A50_05739</name>
</gene>
<protein>
    <recommendedName>
        <fullName evidence="1">NodB homology domain-containing protein</fullName>
    </recommendedName>
</protein>
<dbReference type="InterPro" id="IPR011330">
    <property type="entry name" value="Glyco_hydro/deAcase_b/a-brl"/>
</dbReference>
<dbReference type="InterPro" id="IPR037950">
    <property type="entry name" value="PgdA-like"/>
</dbReference>
<evidence type="ECO:0000313" key="3">
    <source>
        <dbReference type="Proteomes" id="UP000308549"/>
    </source>
</evidence>
<dbReference type="OrthoDB" id="2125469at2759"/>
<dbReference type="GO" id="GO:0016810">
    <property type="term" value="F:hydrolase activity, acting on carbon-nitrogen (but not peptide) bonds"/>
    <property type="evidence" value="ECO:0007669"/>
    <property type="project" value="InterPro"/>
</dbReference>
<evidence type="ECO:0000259" key="1">
    <source>
        <dbReference type="PROSITE" id="PS51677"/>
    </source>
</evidence>
<organism evidence="2 3">
    <name type="scientific">Salinomyces thailandicus</name>
    <dbReference type="NCBI Taxonomy" id="706561"/>
    <lineage>
        <taxon>Eukaryota</taxon>
        <taxon>Fungi</taxon>
        <taxon>Dikarya</taxon>
        <taxon>Ascomycota</taxon>
        <taxon>Pezizomycotina</taxon>
        <taxon>Dothideomycetes</taxon>
        <taxon>Dothideomycetidae</taxon>
        <taxon>Mycosphaerellales</taxon>
        <taxon>Teratosphaeriaceae</taxon>
        <taxon>Salinomyces</taxon>
    </lineage>
</organism>
<proteinExistence type="predicted"/>
<accession>A0A4U0TRG7</accession>
<dbReference type="CDD" id="cd10938">
    <property type="entry name" value="CE4_HpPgdA_like"/>
    <property type="match status" value="1"/>
</dbReference>
<dbReference type="AlphaFoldDB" id="A0A4U0TRG7"/>
<dbReference type="PANTHER" id="PTHR47561:SF1">
    <property type="entry name" value="POLYSACCHARIDE DEACETYLASE FAMILY PROTEIN (AFU_ORTHOLOGUE AFUA_6G05030)"/>
    <property type="match status" value="1"/>
</dbReference>
<dbReference type="Proteomes" id="UP000308549">
    <property type="component" value="Unassembled WGS sequence"/>
</dbReference>
<dbReference type="PANTHER" id="PTHR47561">
    <property type="entry name" value="POLYSACCHARIDE DEACETYLASE FAMILY PROTEIN (AFU_ORTHOLOGUE AFUA_6G05030)"/>
    <property type="match status" value="1"/>
</dbReference>